<dbReference type="Gene3D" id="3.30.1360.40">
    <property type="match status" value="1"/>
</dbReference>
<keyword evidence="3" id="KW-1185">Reference proteome</keyword>
<evidence type="ECO:0000313" key="3">
    <source>
        <dbReference type="Proteomes" id="UP000229529"/>
    </source>
</evidence>
<protein>
    <submittedName>
        <fullName evidence="2">Ribosome recycling factor</fullName>
    </submittedName>
</protein>
<dbReference type="InterPro" id="IPR036191">
    <property type="entry name" value="RRF_sf"/>
</dbReference>
<name>A0ABX4MKI5_9HYPH</name>
<evidence type="ECO:0000259" key="1">
    <source>
        <dbReference type="Pfam" id="PF01765"/>
    </source>
</evidence>
<dbReference type="EMBL" id="NXGS01000006">
    <property type="protein sequence ID" value="PIM96595.1"/>
    <property type="molecule type" value="Genomic_DNA"/>
</dbReference>
<sequence length="198" mass="22816">MLEKHLNSLSRISKPTFICPNSILECIYVQLEKTLSNILNKFEVTFNKILPSKLNWSLIDKIKNNTSLKSLCEYNQTSETTIELRPKGKLKIKDVILFLHINNPSLIVENNKDCIKLSLPIITYQRRGIALSELSRIFEQCKEEIRAIRKDIIDKIKLVKGVCDSNRLNLLKRIDNSIAKTAILLSNCYSRNKSRLSI</sequence>
<dbReference type="Gene3D" id="1.10.132.20">
    <property type="entry name" value="Ribosome-recycling factor"/>
    <property type="match status" value="1"/>
</dbReference>
<gene>
    <name evidence="2" type="primary">frr</name>
    <name evidence="2" type="ORF">alecur_17</name>
</gene>
<dbReference type="InterPro" id="IPR023584">
    <property type="entry name" value="Ribosome_recyc_fac_dom"/>
</dbReference>
<dbReference type="Proteomes" id="UP000229529">
    <property type="component" value="Unassembled WGS sequence"/>
</dbReference>
<feature type="domain" description="Ribosome recycling factor" evidence="1">
    <location>
        <begin position="45"/>
        <end position="161"/>
    </location>
</feature>
<organism evidence="2 3">
    <name type="scientific">Candidatus Hodgkinia cicadicola</name>
    <dbReference type="NCBI Taxonomy" id="573658"/>
    <lineage>
        <taxon>Bacteria</taxon>
        <taxon>Pseudomonadati</taxon>
        <taxon>Pseudomonadota</taxon>
        <taxon>Alphaproteobacteria</taxon>
        <taxon>Hyphomicrobiales</taxon>
        <taxon>Candidatus Hodgkinia</taxon>
    </lineage>
</organism>
<proteinExistence type="predicted"/>
<dbReference type="SUPFAM" id="SSF55194">
    <property type="entry name" value="Ribosome recycling factor, RRF"/>
    <property type="match status" value="1"/>
</dbReference>
<reference evidence="2" key="1">
    <citation type="submission" date="2017-09" db="EMBL/GenBank/DDBJ databases">
        <authorList>
            <person name="Campbell M.A."/>
            <person name="Lukasik P."/>
            <person name="Simon C."/>
            <person name="McCutcheon J.P."/>
        </authorList>
    </citation>
    <scope>NUCLEOTIDE SEQUENCE [LARGE SCALE GENOMIC DNA]</scope>
    <source>
        <strain evidence="2">ALECUR</strain>
    </source>
</reference>
<evidence type="ECO:0000313" key="2">
    <source>
        <dbReference type="EMBL" id="PIM96595.1"/>
    </source>
</evidence>
<dbReference type="Pfam" id="PF01765">
    <property type="entry name" value="RRF"/>
    <property type="match status" value="1"/>
</dbReference>
<accession>A0ABX4MKI5</accession>
<comment type="caution">
    <text evidence="2">The sequence shown here is derived from an EMBL/GenBank/DDBJ whole genome shotgun (WGS) entry which is preliminary data.</text>
</comment>